<comment type="caution">
    <text evidence="5">The sequence shown here is derived from an EMBL/GenBank/DDBJ whole genome shotgun (WGS) entry which is preliminary data.</text>
</comment>
<dbReference type="InterPro" id="IPR050251">
    <property type="entry name" value="HpcH-HpaI_aldolase"/>
</dbReference>
<evidence type="ECO:0000256" key="2">
    <source>
        <dbReference type="ARBA" id="ARBA00022723"/>
    </source>
</evidence>
<dbReference type="Proteomes" id="UP000234505">
    <property type="component" value="Unassembled WGS sequence"/>
</dbReference>
<dbReference type="PANTHER" id="PTHR30502">
    <property type="entry name" value="2-KETO-3-DEOXY-L-RHAMNONATE ALDOLASE"/>
    <property type="match status" value="1"/>
</dbReference>
<keyword evidence="3" id="KW-0456">Lyase</keyword>
<accession>A0A2J4PDT9</accession>
<evidence type="ECO:0000313" key="6">
    <source>
        <dbReference type="Proteomes" id="UP000234505"/>
    </source>
</evidence>
<reference evidence="5 6" key="1">
    <citation type="submission" date="2017-11" db="EMBL/GenBank/DDBJ databases">
        <authorList>
            <person name="Han C.G."/>
        </authorList>
    </citation>
    <scope>NUCLEOTIDE SEQUENCE [LARGE SCALE GENOMIC DNA]</scope>
    <source>
        <strain evidence="5 6">A11</strain>
    </source>
</reference>
<dbReference type="InterPro" id="IPR015813">
    <property type="entry name" value="Pyrv/PenolPyrv_kinase-like_dom"/>
</dbReference>
<dbReference type="Pfam" id="PF03328">
    <property type="entry name" value="HpcH_HpaI"/>
    <property type="match status" value="1"/>
</dbReference>
<evidence type="ECO:0000259" key="4">
    <source>
        <dbReference type="Pfam" id="PF03328"/>
    </source>
</evidence>
<comment type="similarity">
    <text evidence="1">Belongs to the HpcH/HpaI aldolase family.</text>
</comment>
<dbReference type="SUPFAM" id="SSF51621">
    <property type="entry name" value="Phosphoenolpyruvate/pyruvate domain"/>
    <property type="match status" value="1"/>
</dbReference>
<feature type="non-terminal residue" evidence="5">
    <location>
        <position position="58"/>
    </location>
</feature>
<evidence type="ECO:0000313" key="5">
    <source>
        <dbReference type="EMBL" id="PLL16923.1"/>
    </source>
</evidence>
<gene>
    <name evidence="5" type="ORF">CWN50_34625</name>
</gene>
<sequence>MHNAFKDALKAGRPQIGLWLGLTSSYSAELLAGAGFDWLLIDGEHAPNSVQTILTQLQ</sequence>
<reference evidence="5 6" key="2">
    <citation type="submission" date="2018-01" db="EMBL/GenBank/DDBJ databases">
        <title>Genomic study of Klebsiella pneumoniae.</title>
        <authorList>
            <person name="Yang Y."/>
            <person name="Bicalho R."/>
        </authorList>
    </citation>
    <scope>NUCLEOTIDE SEQUENCE [LARGE SCALE GENOMIC DNA]</scope>
    <source>
        <strain evidence="5 6">A11</strain>
    </source>
</reference>
<dbReference type="AlphaFoldDB" id="A0A2J4PDT9"/>
<dbReference type="GO" id="GO:0016832">
    <property type="term" value="F:aldehyde-lyase activity"/>
    <property type="evidence" value="ECO:0007669"/>
    <property type="project" value="TreeGrafter"/>
</dbReference>
<evidence type="ECO:0000256" key="1">
    <source>
        <dbReference type="ARBA" id="ARBA00005568"/>
    </source>
</evidence>
<organism evidence="5 6">
    <name type="scientific">Klebsiella michiganensis</name>
    <dbReference type="NCBI Taxonomy" id="1134687"/>
    <lineage>
        <taxon>Bacteria</taxon>
        <taxon>Pseudomonadati</taxon>
        <taxon>Pseudomonadota</taxon>
        <taxon>Gammaproteobacteria</taxon>
        <taxon>Enterobacterales</taxon>
        <taxon>Enterobacteriaceae</taxon>
        <taxon>Klebsiella/Raoultella group</taxon>
        <taxon>Klebsiella</taxon>
    </lineage>
</organism>
<dbReference type="GO" id="GO:0005737">
    <property type="term" value="C:cytoplasm"/>
    <property type="evidence" value="ECO:0007669"/>
    <property type="project" value="TreeGrafter"/>
</dbReference>
<dbReference type="Gene3D" id="3.20.20.60">
    <property type="entry name" value="Phosphoenolpyruvate-binding domains"/>
    <property type="match status" value="1"/>
</dbReference>
<protein>
    <submittedName>
        <fullName evidence="5">4-hydroxy-2-oxo-heptane-1,7-dioate aldolase</fullName>
    </submittedName>
</protein>
<feature type="domain" description="HpcH/HpaI aldolase/citrate lyase" evidence="4">
    <location>
        <begin position="15"/>
        <end position="58"/>
    </location>
</feature>
<dbReference type="InterPro" id="IPR040442">
    <property type="entry name" value="Pyrv_kinase-like_dom_sf"/>
</dbReference>
<name>A0A2J4PDT9_9ENTR</name>
<dbReference type="EMBL" id="PIDS01002091">
    <property type="protein sequence ID" value="PLL16923.1"/>
    <property type="molecule type" value="Genomic_DNA"/>
</dbReference>
<proteinExistence type="inferred from homology"/>
<dbReference type="PANTHER" id="PTHR30502:SF0">
    <property type="entry name" value="PHOSPHOENOLPYRUVATE CARBOXYLASE FAMILY PROTEIN"/>
    <property type="match status" value="1"/>
</dbReference>
<keyword evidence="2" id="KW-0479">Metal-binding</keyword>
<dbReference type="InterPro" id="IPR005000">
    <property type="entry name" value="Aldolase/citrate-lyase_domain"/>
</dbReference>
<evidence type="ECO:0000256" key="3">
    <source>
        <dbReference type="ARBA" id="ARBA00023239"/>
    </source>
</evidence>
<dbReference type="GO" id="GO:0046872">
    <property type="term" value="F:metal ion binding"/>
    <property type="evidence" value="ECO:0007669"/>
    <property type="project" value="UniProtKB-KW"/>
</dbReference>